<dbReference type="GO" id="GO:0050829">
    <property type="term" value="P:defense response to Gram-negative bacterium"/>
    <property type="evidence" value="ECO:0007669"/>
    <property type="project" value="EnsemblMetazoa"/>
</dbReference>
<name>B4MK30_DROWI</name>
<gene>
    <name evidence="3" type="primary">Dwil\GK20931</name>
    <name evidence="3" type="ORF">Dwil_GK20931</name>
</gene>
<evidence type="ECO:0008006" key="5">
    <source>
        <dbReference type="Google" id="ProtNLM"/>
    </source>
</evidence>
<organism evidence="3 4">
    <name type="scientific">Drosophila willistoni</name>
    <name type="common">Fruit fly</name>
    <dbReference type="NCBI Taxonomy" id="7260"/>
    <lineage>
        <taxon>Eukaryota</taxon>
        <taxon>Metazoa</taxon>
        <taxon>Ecdysozoa</taxon>
        <taxon>Arthropoda</taxon>
        <taxon>Hexapoda</taxon>
        <taxon>Insecta</taxon>
        <taxon>Pterygota</taxon>
        <taxon>Neoptera</taxon>
        <taxon>Endopterygota</taxon>
        <taxon>Diptera</taxon>
        <taxon>Brachycera</taxon>
        <taxon>Muscomorpha</taxon>
        <taxon>Ephydroidea</taxon>
        <taxon>Drosophilidae</taxon>
        <taxon>Drosophila</taxon>
        <taxon>Sophophora</taxon>
    </lineage>
</organism>
<protein>
    <recommendedName>
        <fullName evidence="5">Diptericin A2</fullName>
    </recommendedName>
</protein>
<dbReference type="EMBL" id="CH963846">
    <property type="protein sequence ID" value="EDW72469.1"/>
    <property type="molecule type" value="Genomic_DNA"/>
</dbReference>
<evidence type="ECO:0000256" key="2">
    <source>
        <dbReference type="SAM" id="SignalP"/>
    </source>
</evidence>
<proteinExistence type="predicted"/>
<evidence type="ECO:0000256" key="1">
    <source>
        <dbReference type="SAM" id="MobiDB-lite"/>
    </source>
</evidence>
<dbReference type="GO" id="GO:0019731">
    <property type="term" value="P:antibacterial humoral response"/>
    <property type="evidence" value="ECO:0007669"/>
    <property type="project" value="EnsemblMetazoa"/>
</dbReference>
<dbReference type="PhylomeDB" id="B4MK30"/>
<dbReference type="HOGENOM" id="CLU_168494_0_0_1"/>
<reference evidence="3 4" key="1">
    <citation type="journal article" date="2007" name="Nature">
        <title>Evolution of genes and genomes on the Drosophila phylogeny.</title>
        <authorList>
            <consortium name="Drosophila 12 Genomes Consortium"/>
            <person name="Clark A.G."/>
            <person name="Eisen M.B."/>
            <person name="Smith D.R."/>
            <person name="Bergman C.M."/>
            <person name="Oliver B."/>
            <person name="Markow T.A."/>
            <person name="Kaufman T.C."/>
            <person name="Kellis M."/>
            <person name="Gelbart W."/>
            <person name="Iyer V.N."/>
            <person name="Pollard D.A."/>
            <person name="Sackton T.B."/>
            <person name="Larracuente A.M."/>
            <person name="Singh N.D."/>
            <person name="Abad J.P."/>
            <person name="Abt D.N."/>
            <person name="Adryan B."/>
            <person name="Aguade M."/>
            <person name="Akashi H."/>
            <person name="Anderson W.W."/>
            <person name="Aquadro C.F."/>
            <person name="Ardell D.H."/>
            <person name="Arguello R."/>
            <person name="Artieri C.G."/>
            <person name="Barbash D.A."/>
            <person name="Barker D."/>
            <person name="Barsanti P."/>
            <person name="Batterham P."/>
            <person name="Batzoglou S."/>
            <person name="Begun D."/>
            <person name="Bhutkar A."/>
            <person name="Blanco E."/>
            <person name="Bosak S.A."/>
            <person name="Bradley R.K."/>
            <person name="Brand A.D."/>
            <person name="Brent M.R."/>
            <person name="Brooks A.N."/>
            <person name="Brown R.H."/>
            <person name="Butlin R.K."/>
            <person name="Caggese C."/>
            <person name="Calvi B.R."/>
            <person name="Bernardo de Carvalho A."/>
            <person name="Caspi A."/>
            <person name="Castrezana S."/>
            <person name="Celniker S.E."/>
            <person name="Chang J.L."/>
            <person name="Chapple C."/>
            <person name="Chatterji S."/>
            <person name="Chinwalla A."/>
            <person name="Civetta A."/>
            <person name="Clifton S.W."/>
            <person name="Comeron J.M."/>
            <person name="Costello J.C."/>
            <person name="Coyne J.A."/>
            <person name="Daub J."/>
            <person name="David R.G."/>
            <person name="Delcher A.L."/>
            <person name="Delehaunty K."/>
            <person name="Do C.B."/>
            <person name="Ebling H."/>
            <person name="Edwards K."/>
            <person name="Eickbush T."/>
            <person name="Evans J.D."/>
            <person name="Filipski A."/>
            <person name="Findeiss S."/>
            <person name="Freyhult E."/>
            <person name="Fulton L."/>
            <person name="Fulton R."/>
            <person name="Garcia A.C."/>
            <person name="Gardiner A."/>
            <person name="Garfield D.A."/>
            <person name="Garvin B.E."/>
            <person name="Gibson G."/>
            <person name="Gilbert D."/>
            <person name="Gnerre S."/>
            <person name="Godfrey J."/>
            <person name="Good R."/>
            <person name="Gotea V."/>
            <person name="Gravely B."/>
            <person name="Greenberg A.J."/>
            <person name="Griffiths-Jones S."/>
            <person name="Gross S."/>
            <person name="Guigo R."/>
            <person name="Gustafson E.A."/>
            <person name="Haerty W."/>
            <person name="Hahn M.W."/>
            <person name="Halligan D.L."/>
            <person name="Halpern A.L."/>
            <person name="Halter G.M."/>
            <person name="Han M.V."/>
            <person name="Heger A."/>
            <person name="Hillier L."/>
            <person name="Hinrichs A.S."/>
            <person name="Holmes I."/>
            <person name="Hoskins R.A."/>
            <person name="Hubisz M.J."/>
            <person name="Hultmark D."/>
            <person name="Huntley M.A."/>
            <person name="Jaffe D.B."/>
            <person name="Jagadeeshan S."/>
            <person name="Jeck W.R."/>
            <person name="Johnson J."/>
            <person name="Jones C.D."/>
            <person name="Jordan W.C."/>
            <person name="Karpen G.H."/>
            <person name="Kataoka E."/>
            <person name="Keightley P.D."/>
            <person name="Kheradpour P."/>
            <person name="Kirkness E.F."/>
            <person name="Koerich L.B."/>
            <person name="Kristiansen K."/>
            <person name="Kudrna D."/>
            <person name="Kulathinal R.J."/>
            <person name="Kumar S."/>
            <person name="Kwok R."/>
            <person name="Lander E."/>
            <person name="Langley C.H."/>
            <person name="Lapoint R."/>
            <person name="Lazzaro B.P."/>
            <person name="Lee S.J."/>
            <person name="Levesque L."/>
            <person name="Li R."/>
            <person name="Lin C.F."/>
            <person name="Lin M.F."/>
            <person name="Lindblad-Toh K."/>
            <person name="Llopart A."/>
            <person name="Long M."/>
            <person name="Low L."/>
            <person name="Lozovsky E."/>
            <person name="Lu J."/>
            <person name="Luo M."/>
            <person name="Machado C.A."/>
            <person name="Makalowski W."/>
            <person name="Marzo M."/>
            <person name="Matsuda M."/>
            <person name="Matzkin L."/>
            <person name="McAllister B."/>
            <person name="McBride C.S."/>
            <person name="McKernan B."/>
            <person name="McKernan K."/>
            <person name="Mendez-Lago M."/>
            <person name="Minx P."/>
            <person name="Mollenhauer M.U."/>
            <person name="Montooth K."/>
            <person name="Mount S.M."/>
            <person name="Mu X."/>
            <person name="Myers E."/>
            <person name="Negre B."/>
            <person name="Newfeld S."/>
            <person name="Nielsen R."/>
            <person name="Noor M.A."/>
            <person name="O'Grady P."/>
            <person name="Pachter L."/>
            <person name="Papaceit M."/>
            <person name="Parisi M.J."/>
            <person name="Parisi M."/>
            <person name="Parts L."/>
            <person name="Pedersen J.S."/>
            <person name="Pesole G."/>
            <person name="Phillippy A.M."/>
            <person name="Ponting C.P."/>
            <person name="Pop M."/>
            <person name="Porcelli D."/>
            <person name="Powell J.R."/>
            <person name="Prohaska S."/>
            <person name="Pruitt K."/>
            <person name="Puig M."/>
            <person name="Quesneville H."/>
            <person name="Ram K.R."/>
            <person name="Rand D."/>
            <person name="Rasmussen M.D."/>
            <person name="Reed L.K."/>
            <person name="Reenan R."/>
            <person name="Reily A."/>
            <person name="Remington K.A."/>
            <person name="Rieger T.T."/>
            <person name="Ritchie M.G."/>
            <person name="Robin C."/>
            <person name="Rogers Y.H."/>
            <person name="Rohde C."/>
            <person name="Rozas J."/>
            <person name="Rubenfield M.J."/>
            <person name="Ruiz A."/>
            <person name="Russo S."/>
            <person name="Salzberg S.L."/>
            <person name="Sanchez-Gracia A."/>
            <person name="Saranga D.J."/>
            <person name="Sato H."/>
            <person name="Schaeffer S.W."/>
            <person name="Schatz M.C."/>
            <person name="Schlenke T."/>
            <person name="Schwartz R."/>
            <person name="Segarra C."/>
            <person name="Singh R.S."/>
            <person name="Sirot L."/>
            <person name="Sirota M."/>
            <person name="Sisneros N.B."/>
            <person name="Smith C.D."/>
            <person name="Smith T.F."/>
            <person name="Spieth J."/>
            <person name="Stage D.E."/>
            <person name="Stark A."/>
            <person name="Stephan W."/>
            <person name="Strausberg R.L."/>
            <person name="Strempel S."/>
            <person name="Sturgill D."/>
            <person name="Sutton G."/>
            <person name="Sutton G.G."/>
            <person name="Tao W."/>
            <person name="Teichmann S."/>
            <person name="Tobari Y.N."/>
            <person name="Tomimura Y."/>
            <person name="Tsolas J.M."/>
            <person name="Valente V.L."/>
            <person name="Venter E."/>
            <person name="Venter J.C."/>
            <person name="Vicario S."/>
            <person name="Vieira F.G."/>
            <person name="Vilella A.J."/>
            <person name="Villasante A."/>
            <person name="Walenz B."/>
            <person name="Wang J."/>
            <person name="Wasserman M."/>
            <person name="Watts T."/>
            <person name="Wilson D."/>
            <person name="Wilson R.K."/>
            <person name="Wing R.A."/>
            <person name="Wolfner M.F."/>
            <person name="Wong A."/>
            <person name="Wong G.K."/>
            <person name="Wu C.I."/>
            <person name="Wu G."/>
            <person name="Yamamoto D."/>
            <person name="Yang H.P."/>
            <person name="Yang S.P."/>
            <person name="Yorke J.A."/>
            <person name="Yoshida K."/>
            <person name="Zdobnov E."/>
            <person name="Zhang P."/>
            <person name="Zhang Y."/>
            <person name="Zimin A.V."/>
            <person name="Baldwin J."/>
            <person name="Abdouelleil A."/>
            <person name="Abdulkadir J."/>
            <person name="Abebe A."/>
            <person name="Abera B."/>
            <person name="Abreu J."/>
            <person name="Acer S.C."/>
            <person name="Aftuck L."/>
            <person name="Alexander A."/>
            <person name="An P."/>
            <person name="Anderson E."/>
            <person name="Anderson S."/>
            <person name="Arachi H."/>
            <person name="Azer M."/>
            <person name="Bachantsang P."/>
            <person name="Barry A."/>
            <person name="Bayul T."/>
            <person name="Berlin A."/>
            <person name="Bessette D."/>
            <person name="Bloom T."/>
            <person name="Blye J."/>
            <person name="Boguslavskiy L."/>
            <person name="Bonnet C."/>
            <person name="Boukhgalter B."/>
            <person name="Bourzgui I."/>
            <person name="Brown A."/>
            <person name="Cahill P."/>
            <person name="Channer S."/>
            <person name="Cheshatsang Y."/>
            <person name="Chuda L."/>
            <person name="Citroen M."/>
            <person name="Collymore A."/>
            <person name="Cooke P."/>
            <person name="Costello M."/>
            <person name="D'Aco K."/>
            <person name="Daza R."/>
            <person name="De Haan G."/>
            <person name="DeGray S."/>
            <person name="DeMaso C."/>
            <person name="Dhargay N."/>
            <person name="Dooley K."/>
            <person name="Dooley E."/>
            <person name="Doricent M."/>
            <person name="Dorje P."/>
            <person name="Dorjee K."/>
            <person name="Dupes A."/>
            <person name="Elong R."/>
            <person name="Falk J."/>
            <person name="Farina A."/>
            <person name="Faro S."/>
            <person name="Ferguson D."/>
            <person name="Fisher S."/>
            <person name="Foley C.D."/>
            <person name="Franke A."/>
            <person name="Friedrich D."/>
            <person name="Gadbois L."/>
            <person name="Gearin G."/>
            <person name="Gearin C.R."/>
            <person name="Giannoukos G."/>
            <person name="Goode T."/>
            <person name="Graham J."/>
            <person name="Grandbois E."/>
            <person name="Grewal S."/>
            <person name="Gyaltsen K."/>
            <person name="Hafez N."/>
            <person name="Hagos B."/>
            <person name="Hall J."/>
            <person name="Henson C."/>
            <person name="Hollinger A."/>
            <person name="Honan T."/>
            <person name="Huard M.D."/>
            <person name="Hughes L."/>
            <person name="Hurhula B."/>
            <person name="Husby M.E."/>
            <person name="Kamat A."/>
            <person name="Kanga B."/>
            <person name="Kashin S."/>
            <person name="Khazanovich D."/>
            <person name="Kisner P."/>
            <person name="Lance K."/>
            <person name="Lara M."/>
            <person name="Lee W."/>
            <person name="Lennon N."/>
            <person name="Letendre F."/>
            <person name="LeVine R."/>
            <person name="Lipovsky A."/>
            <person name="Liu X."/>
            <person name="Liu J."/>
            <person name="Liu S."/>
            <person name="Lokyitsang T."/>
            <person name="Lokyitsang Y."/>
            <person name="Lubonja R."/>
            <person name="Lui A."/>
            <person name="MacDonald P."/>
            <person name="Magnisalis V."/>
            <person name="Maru K."/>
            <person name="Matthews C."/>
            <person name="McCusker W."/>
            <person name="McDonough S."/>
            <person name="Mehta T."/>
            <person name="Meldrim J."/>
            <person name="Meneus L."/>
            <person name="Mihai O."/>
            <person name="Mihalev A."/>
            <person name="Mihova T."/>
            <person name="Mittelman R."/>
            <person name="Mlenga V."/>
            <person name="Montmayeur A."/>
            <person name="Mulrain L."/>
            <person name="Navidi A."/>
            <person name="Naylor J."/>
            <person name="Negash T."/>
            <person name="Nguyen T."/>
            <person name="Nguyen N."/>
            <person name="Nicol R."/>
            <person name="Norbu C."/>
            <person name="Norbu N."/>
            <person name="Novod N."/>
            <person name="O'Neill B."/>
            <person name="Osman S."/>
            <person name="Markiewicz E."/>
            <person name="Oyono O.L."/>
            <person name="Patti C."/>
            <person name="Phunkhang P."/>
            <person name="Pierre F."/>
            <person name="Priest M."/>
            <person name="Raghuraman S."/>
            <person name="Rege F."/>
            <person name="Reyes R."/>
            <person name="Rise C."/>
            <person name="Rogov P."/>
            <person name="Ross K."/>
            <person name="Ryan E."/>
            <person name="Settipalli S."/>
            <person name="Shea T."/>
            <person name="Sherpa N."/>
            <person name="Shi L."/>
            <person name="Shih D."/>
            <person name="Sparrow T."/>
            <person name="Spaulding J."/>
            <person name="Stalker J."/>
            <person name="Stange-Thomann N."/>
            <person name="Stavropoulos S."/>
            <person name="Stone C."/>
            <person name="Strader C."/>
            <person name="Tesfaye S."/>
            <person name="Thomson T."/>
            <person name="Thoulutsang Y."/>
            <person name="Thoulutsang D."/>
            <person name="Topham K."/>
            <person name="Topping I."/>
            <person name="Tsamla T."/>
            <person name="Vassiliev H."/>
            <person name="Vo A."/>
            <person name="Wangchuk T."/>
            <person name="Wangdi T."/>
            <person name="Weiand M."/>
            <person name="Wilkinson J."/>
            <person name="Wilson A."/>
            <person name="Yadav S."/>
            <person name="Young G."/>
            <person name="Yu Q."/>
            <person name="Zembek L."/>
            <person name="Zhong D."/>
            <person name="Zimmer A."/>
            <person name="Zwirko Z."/>
            <person name="Jaffe D.B."/>
            <person name="Alvarez P."/>
            <person name="Brockman W."/>
            <person name="Butler J."/>
            <person name="Chin C."/>
            <person name="Gnerre S."/>
            <person name="Grabherr M."/>
            <person name="Kleber M."/>
            <person name="Mauceli E."/>
            <person name="MacCallum I."/>
        </authorList>
    </citation>
    <scope>NUCLEOTIDE SEQUENCE [LARGE SCALE GENOMIC DNA]</scope>
    <source>
        <strain evidence="4">Tucson 14030-0811.24</strain>
    </source>
</reference>
<dbReference type="STRING" id="7260.B4MK30"/>
<dbReference type="OrthoDB" id="7843315at2759"/>
<sequence>MKATIIIGLACCFAIMSMGMSSPLPEDQTTPRPFLNLEGGGGGQRGDGFHINVQGRENVWTSDNKRHEVDLYGKYGQHYGGPGGTSPARHEFGTIYTYRFPNF</sequence>
<keyword evidence="4" id="KW-1185">Reference proteome</keyword>
<accession>B4MK30</accession>
<evidence type="ECO:0000313" key="3">
    <source>
        <dbReference type="EMBL" id="EDW72469.1"/>
    </source>
</evidence>
<dbReference type="GO" id="GO:0055093">
    <property type="term" value="P:response to hyperoxia"/>
    <property type="evidence" value="ECO:0007669"/>
    <property type="project" value="EnsemblMetazoa"/>
</dbReference>
<dbReference type="FunCoup" id="B4MK30">
    <property type="interactions" value="64"/>
</dbReference>
<dbReference type="Proteomes" id="UP000007798">
    <property type="component" value="Unassembled WGS sequence"/>
</dbReference>
<evidence type="ECO:0000313" key="4">
    <source>
        <dbReference type="Proteomes" id="UP000007798"/>
    </source>
</evidence>
<feature type="chain" id="PRO_5002814593" description="Diptericin A2" evidence="2">
    <location>
        <begin position="20"/>
        <end position="103"/>
    </location>
</feature>
<dbReference type="OMA" id="QGHEKVW"/>
<dbReference type="AlphaFoldDB" id="B4MK30"/>
<dbReference type="KEGG" id="dwi:6638510"/>
<feature type="region of interest" description="Disordered" evidence="1">
    <location>
        <begin position="24"/>
        <end position="47"/>
    </location>
</feature>
<dbReference type="InParanoid" id="B4MK30"/>
<feature type="signal peptide" evidence="2">
    <location>
        <begin position="1"/>
        <end position="19"/>
    </location>
</feature>
<keyword evidence="2" id="KW-0732">Signal</keyword>